<evidence type="ECO:0000256" key="6">
    <source>
        <dbReference type="SAM" id="Phobius"/>
    </source>
</evidence>
<feature type="transmembrane region" description="Helical" evidence="6">
    <location>
        <begin position="574"/>
        <end position="595"/>
    </location>
</feature>
<feature type="transmembrane region" description="Helical" evidence="6">
    <location>
        <begin position="355"/>
        <end position="373"/>
    </location>
</feature>
<dbReference type="PATRIC" id="fig|1195236.3.peg.1618"/>
<dbReference type="PANTHER" id="PTHR31645">
    <property type="entry name" value="OLIGOPEPTIDE TRANSPORTER YGL114W-RELATED"/>
    <property type="match status" value="1"/>
</dbReference>
<feature type="transmembrane region" description="Helical" evidence="6">
    <location>
        <begin position="33"/>
        <end position="53"/>
    </location>
</feature>
<keyword evidence="5 6" id="KW-0472">Membrane</keyword>
<dbReference type="GO" id="GO:0035673">
    <property type="term" value="F:oligopeptide transmembrane transporter activity"/>
    <property type="evidence" value="ECO:0007669"/>
    <property type="project" value="InterPro"/>
</dbReference>
<dbReference type="EMBL" id="AORV01000026">
    <property type="protein sequence ID" value="EMS72656.1"/>
    <property type="molecule type" value="Genomic_DNA"/>
</dbReference>
<evidence type="ECO:0000313" key="8">
    <source>
        <dbReference type="Proteomes" id="UP000014155"/>
    </source>
</evidence>
<dbReference type="InterPro" id="IPR004814">
    <property type="entry name" value="Oligopep_transpt"/>
</dbReference>
<feature type="transmembrane region" description="Helical" evidence="6">
    <location>
        <begin position="473"/>
        <end position="494"/>
    </location>
</feature>
<dbReference type="InterPro" id="IPR004813">
    <property type="entry name" value="OPT"/>
</dbReference>
<feature type="transmembrane region" description="Helical" evidence="6">
    <location>
        <begin position="215"/>
        <end position="236"/>
    </location>
</feature>
<dbReference type="STRING" id="1195236.CTER_1301"/>
<feature type="transmembrane region" description="Helical" evidence="6">
    <location>
        <begin position="259"/>
        <end position="281"/>
    </location>
</feature>
<feature type="transmembrane region" description="Helical" evidence="6">
    <location>
        <begin position="500"/>
        <end position="520"/>
    </location>
</feature>
<evidence type="ECO:0000256" key="3">
    <source>
        <dbReference type="ARBA" id="ARBA00022692"/>
    </source>
</evidence>
<comment type="caution">
    <text evidence="7">The sequence shown here is derived from an EMBL/GenBank/DDBJ whole genome shotgun (WGS) entry which is preliminary data.</text>
</comment>
<dbReference type="RefSeq" id="WP_004624917.1">
    <property type="nucleotide sequence ID" value="NZ_AORV01000026.1"/>
</dbReference>
<dbReference type="Pfam" id="PF03169">
    <property type="entry name" value="OPT"/>
    <property type="match status" value="1"/>
</dbReference>
<feature type="transmembrane region" description="Helical" evidence="6">
    <location>
        <begin position="65"/>
        <end position="88"/>
    </location>
</feature>
<feature type="transmembrane region" description="Helical" evidence="6">
    <location>
        <begin position="94"/>
        <end position="117"/>
    </location>
</feature>
<feature type="transmembrane region" description="Helical" evidence="6">
    <location>
        <begin position="7"/>
        <end position="27"/>
    </location>
</feature>
<sequence>MNKREYAISILVGIGIAVLFGAANAYVGLKAGITISASIPAAVISVGVFKYILKSSSLKHTMLATTVGAAGEAVAAGIIFTVPALYIWAREGVLAAPSILYISLAATFGGILGILFIQPMKKLLLVQEKEELIYPESIASSKVILSGVNKQSQTKYILHGVLVSGGFTFLSQILKVFPDSVKHTFSGLKNATAGINILPALIGVGYISGYRVSSCFFTGGIIGWIILIPIITAFGGDNVFFPATMPISGLTAEAIWSSYIKYIGAGAVAAGGIIGLVKIFPGMIRNFGKSIRKIDTGAIKSRLIPIIAIAMLGAMAIGYYIFGIVGLMIIIIFGFFFSIVSARMAGMLGSSNNPVSGIAMITLAVSSMVLLMTGKIEQDMFFLAVIMGAVVCVAASLAAETSQVLKTGSLLGGPWKVQEFGMVIGVVISSLSISCILMLMDKAWGFGSESLSAPQAVMMKMIVESTANNNLPWTYIFIGVVFAIVMELLNVPVLPVAVGMYLPISMSSCIFLGGLLAKFLDKRKEEFKERGVLFSSGLIVGEGIMGILSAIFAVVSLGGSTVGDRLDLSGHFSLGIPGSITGIIVLVAIFIHSSVREKIVK</sequence>
<gene>
    <name evidence="7" type="ORF">CTER_1301</name>
</gene>
<feature type="transmembrane region" description="Helical" evidence="6">
    <location>
        <begin position="156"/>
        <end position="178"/>
    </location>
</feature>
<dbReference type="InterPro" id="IPR045035">
    <property type="entry name" value="YSL-like"/>
</dbReference>
<dbReference type="Proteomes" id="UP000014155">
    <property type="component" value="Unassembled WGS sequence"/>
</dbReference>
<feature type="transmembrane region" description="Helical" evidence="6">
    <location>
        <begin position="190"/>
        <end position="208"/>
    </location>
</feature>
<evidence type="ECO:0000256" key="5">
    <source>
        <dbReference type="ARBA" id="ARBA00023136"/>
    </source>
</evidence>
<keyword evidence="3 6" id="KW-0812">Transmembrane</keyword>
<dbReference type="AlphaFoldDB" id="S0FQK9"/>
<dbReference type="eggNOG" id="COG1297">
    <property type="taxonomic scope" value="Bacteria"/>
</dbReference>
<evidence type="ECO:0000256" key="2">
    <source>
        <dbReference type="ARBA" id="ARBA00022448"/>
    </source>
</evidence>
<comment type="subcellular location">
    <subcellularLocation>
        <location evidence="1">Membrane</location>
        <topology evidence="1">Multi-pass membrane protein</topology>
    </subcellularLocation>
</comment>
<organism evidence="7 8">
    <name type="scientific">Ruminiclostridium cellobioparum subsp. termitidis CT1112</name>
    <dbReference type="NCBI Taxonomy" id="1195236"/>
    <lineage>
        <taxon>Bacteria</taxon>
        <taxon>Bacillati</taxon>
        <taxon>Bacillota</taxon>
        <taxon>Clostridia</taxon>
        <taxon>Eubacteriales</taxon>
        <taxon>Oscillospiraceae</taxon>
        <taxon>Ruminiclostridium</taxon>
    </lineage>
</organism>
<feature type="transmembrane region" description="Helical" evidence="6">
    <location>
        <begin position="532"/>
        <end position="554"/>
    </location>
</feature>
<dbReference type="PANTHER" id="PTHR31645:SF0">
    <property type="entry name" value="OLIGOPEPTIDE TRANSPORTER YGL114W-RELATED"/>
    <property type="match status" value="1"/>
</dbReference>
<dbReference type="NCBIfam" id="TIGR00733">
    <property type="entry name" value="OPT family oligopeptide transporter"/>
    <property type="match status" value="1"/>
</dbReference>
<protein>
    <submittedName>
        <fullName evidence="7">Putative oligopeptide transporter, OPT family</fullName>
    </submittedName>
</protein>
<keyword evidence="2" id="KW-0813">Transport</keyword>
<keyword evidence="8" id="KW-1185">Reference proteome</keyword>
<evidence type="ECO:0000256" key="4">
    <source>
        <dbReference type="ARBA" id="ARBA00022989"/>
    </source>
</evidence>
<feature type="transmembrane region" description="Helical" evidence="6">
    <location>
        <begin position="302"/>
        <end position="335"/>
    </location>
</feature>
<accession>S0FQK9</accession>
<feature type="transmembrane region" description="Helical" evidence="6">
    <location>
        <begin position="419"/>
        <end position="440"/>
    </location>
</feature>
<proteinExistence type="predicted"/>
<evidence type="ECO:0000313" key="7">
    <source>
        <dbReference type="EMBL" id="EMS72656.1"/>
    </source>
</evidence>
<name>S0FQK9_RUMCE</name>
<dbReference type="GO" id="GO:0016020">
    <property type="term" value="C:membrane"/>
    <property type="evidence" value="ECO:0007669"/>
    <property type="project" value="UniProtKB-SubCell"/>
</dbReference>
<evidence type="ECO:0000256" key="1">
    <source>
        <dbReference type="ARBA" id="ARBA00004141"/>
    </source>
</evidence>
<keyword evidence="4 6" id="KW-1133">Transmembrane helix</keyword>
<feature type="transmembrane region" description="Helical" evidence="6">
    <location>
        <begin position="380"/>
        <end position="399"/>
    </location>
</feature>
<reference evidence="7 8" key="1">
    <citation type="journal article" date="2013" name="Genome Announc.">
        <title>Draft Genome Sequence of the Cellulolytic, Mesophilic, Anaerobic Bacterium Clostridium termitidis Strain CT1112 (DSM 5398).</title>
        <authorList>
            <person name="Lal S."/>
            <person name="Ramachandran U."/>
            <person name="Zhang X."/>
            <person name="Munir R."/>
            <person name="Sparling R."/>
            <person name="Levin D.B."/>
        </authorList>
    </citation>
    <scope>NUCLEOTIDE SEQUENCE [LARGE SCALE GENOMIC DNA]</scope>
    <source>
        <strain evidence="7 8">CT1112</strain>
    </source>
</reference>